<sequence length="422" mass="46829">MAVHIPGLIMMFLFYLLVLGIGIWASIKSKKMEKNTHSGQLEVSFLANRKVGLAMGVFTMTATWVGGAFIIGVAESVYDPTKGLIWALIPLQMSVSFIIGGLFFAKPMRENNYITMMDPFQRKYGKTLTAVLAIIPLISELMWVPVTLISLGVSWLCTPFVLASDVYTDITKTAFNNTSQASWIGHIEPDDVWRWIDNFLAMSVGNLAFQDFHQRILSSSSTSTARMICFIAAGVVLIIGIPPPQQASHRELQWVIRVSIAVVGIVGTSLTHLDSSILAFWILSSDLTYTIMLPQLICILFIRVSNGYGAITGYVVSFVMRVLCGEPVFNLPVILHFPGCTLKDGVYIQHWPFKTICMLSTLISIVMISYVASFLFNKDILPERWDVFKVKHQKTPTDGAKGCDGEKAAATNENEPMFETDC</sequence>
<dbReference type="GO" id="GO:0005307">
    <property type="term" value="F:choline:sodium symporter activity"/>
    <property type="evidence" value="ECO:0007669"/>
    <property type="project" value="TreeGrafter"/>
</dbReference>
<feature type="transmembrane region" description="Helical" evidence="14">
    <location>
        <begin position="224"/>
        <end position="242"/>
    </location>
</feature>
<feature type="transmembrane region" description="Helical" evidence="14">
    <location>
        <begin position="51"/>
        <end position="72"/>
    </location>
</feature>
<feature type="transmembrane region" description="Helical" evidence="14">
    <location>
        <begin position="353"/>
        <end position="376"/>
    </location>
</feature>
<dbReference type="Gene3D" id="1.20.1730.10">
    <property type="entry name" value="Sodium/glucose cotransporter"/>
    <property type="match status" value="2"/>
</dbReference>
<dbReference type="GO" id="GO:0005886">
    <property type="term" value="C:plasma membrane"/>
    <property type="evidence" value="ECO:0007669"/>
    <property type="project" value="TreeGrafter"/>
</dbReference>
<evidence type="ECO:0000256" key="7">
    <source>
        <dbReference type="ARBA" id="ARBA00022989"/>
    </source>
</evidence>
<dbReference type="Pfam" id="PF00474">
    <property type="entry name" value="SSF"/>
    <property type="match status" value="1"/>
</dbReference>
<reference evidence="15" key="1">
    <citation type="submission" date="2022-11" db="EMBL/GenBank/DDBJ databases">
        <title>Chromosome-level genome of Pogonophryne albipinna.</title>
        <authorList>
            <person name="Jo E."/>
        </authorList>
    </citation>
    <scope>NUCLEOTIDE SEQUENCE</scope>
    <source>
        <strain evidence="15">SGF0006</strain>
        <tissue evidence="15">Muscle</tissue>
    </source>
</reference>
<keyword evidence="12" id="KW-0739">Sodium transport</keyword>
<keyword evidence="9" id="KW-0406">Ion transport</keyword>
<dbReference type="InterPro" id="IPR052244">
    <property type="entry name" value="Choline_transporter"/>
</dbReference>
<evidence type="ECO:0000256" key="14">
    <source>
        <dbReference type="SAM" id="Phobius"/>
    </source>
</evidence>
<evidence type="ECO:0000256" key="6">
    <source>
        <dbReference type="ARBA" id="ARBA00022979"/>
    </source>
</evidence>
<accession>A0AAD6AMR4</accession>
<evidence type="ECO:0000256" key="1">
    <source>
        <dbReference type="ARBA" id="ARBA00004141"/>
    </source>
</evidence>
<evidence type="ECO:0000256" key="9">
    <source>
        <dbReference type="ARBA" id="ARBA00023065"/>
    </source>
</evidence>
<dbReference type="PANTHER" id="PTHR45897">
    <property type="entry name" value="HIGH-AFFINITY CHOLINE TRANSPORTER 1"/>
    <property type="match status" value="1"/>
</dbReference>
<dbReference type="Proteomes" id="UP001219934">
    <property type="component" value="Unassembled WGS sequence"/>
</dbReference>
<proteinExistence type="inferred from homology"/>
<evidence type="ECO:0000256" key="10">
    <source>
        <dbReference type="ARBA" id="ARBA00023136"/>
    </source>
</evidence>
<evidence type="ECO:0000256" key="8">
    <source>
        <dbReference type="ARBA" id="ARBA00023053"/>
    </source>
</evidence>
<keyword evidence="5" id="KW-0769">Symport</keyword>
<dbReference type="InterPro" id="IPR001734">
    <property type="entry name" value="Na/solute_symporter"/>
</dbReference>
<evidence type="ECO:0000256" key="3">
    <source>
        <dbReference type="ARBA" id="ARBA00022448"/>
    </source>
</evidence>
<dbReference type="AlphaFoldDB" id="A0AAD6AMR4"/>
<comment type="caution">
    <text evidence="15">The sequence shown here is derived from an EMBL/GenBank/DDBJ whole genome shotgun (WGS) entry which is preliminary data.</text>
</comment>
<evidence type="ECO:0000256" key="5">
    <source>
        <dbReference type="ARBA" id="ARBA00022847"/>
    </source>
</evidence>
<evidence type="ECO:0000256" key="2">
    <source>
        <dbReference type="ARBA" id="ARBA00006434"/>
    </source>
</evidence>
<keyword evidence="3" id="KW-0813">Transport</keyword>
<evidence type="ECO:0000313" key="15">
    <source>
        <dbReference type="EMBL" id="KAJ4927502.1"/>
    </source>
</evidence>
<feature type="transmembrane region" description="Helical" evidence="14">
    <location>
        <begin position="6"/>
        <end position="27"/>
    </location>
</feature>
<evidence type="ECO:0008006" key="17">
    <source>
        <dbReference type="Google" id="ProtNLM"/>
    </source>
</evidence>
<dbReference type="InterPro" id="IPR038377">
    <property type="entry name" value="Na/Glc_symporter_sf"/>
</dbReference>
<comment type="similarity">
    <text evidence="2 13">Belongs to the sodium:solute symporter (SSF) (TC 2.A.21) family.</text>
</comment>
<keyword evidence="7 14" id="KW-1133">Transmembrane helix</keyword>
<evidence type="ECO:0000256" key="12">
    <source>
        <dbReference type="ARBA" id="ARBA00023201"/>
    </source>
</evidence>
<comment type="subcellular location">
    <subcellularLocation>
        <location evidence="1">Membrane</location>
        <topology evidence="1">Multi-pass membrane protein</topology>
    </subcellularLocation>
</comment>
<keyword evidence="16" id="KW-1185">Reference proteome</keyword>
<gene>
    <name evidence="15" type="ORF">JOQ06_015229</name>
</gene>
<evidence type="ECO:0000256" key="4">
    <source>
        <dbReference type="ARBA" id="ARBA00022692"/>
    </source>
</evidence>
<evidence type="ECO:0000256" key="13">
    <source>
        <dbReference type="RuleBase" id="RU362091"/>
    </source>
</evidence>
<keyword evidence="11" id="KW-0325">Glycoprotein</keyword>
<evidence type="ECO:0000313" key="16">
    <source>
        <dbReference type="Proteomes" id="UP001219934"/>
    </source>
</evidence>
<feature type="transmembrane region" description="Helical" evidence="14">
    <location>
        <begin position="254"/>
        <end position="273"/>
    </location>
</feature>
<evidence type="ECO:0000256" key="11">
    <source>
        <dbReference type="ARBA" id="ARBA00023180"/>
    </source>
</evidence>
<feature type="transmembrane region" description="Helical" evidence="14">
    <location>
        <begin position="279"/>
        <end position="302"/>
    </location>
</feature>
<feature type="transmembrane region" description="Helical" evidence="14">
    <location>
        <begin position="126"/>
        <end position="146"/>
    </location>
</feature>
<keyword evidence="4 14" id="KW-0812">Transmembrane</keyword>
<protein>
    <recommendedName>
        <fullName evidence="17">High-affinity choline transporter 1-like</fullName>
    </recommendedName>
</protein>
<organism evidence="15 16">
    <name type="scientific">Pogonophryne albipinna</name>
    <dbReference type="NCBI Taxonomy" id="1090488"/>
    <lineage>
        <taxon>Eukaryota</taxon>
        <taxon>Metazoa</taxon>
        <taxon>Chordata</taxon>
        <taxon>Craniata</taxon>
        <taxon>Vertebrata</taxon>
        <taxon>Euteleostomi</taxon>
        <taxon>Actinopterygii</taxon>
        <taxon>Neopterygii</taxon>
        <taxon>Teleostei</taxon>
        <taxon>Neoteleostei</taxon>
        <taxon>Acanthomorphata</taxon>
        <taxon>Eupercaria</taxon>
        <taxon>Perciformes</taxon>
        <taxon>Notothenioidei</taxon>
        <taxon>Pogonophryne</taxon>
    </lineage>
</organism>
<keyword evidence="6" id="KW-0530">Neurotransmitter biosynthesis</keyword>
<dbReference type="EMBL" id="JAPTMU010000019">
    <property type="protein sequence ID" value="KAJ4927502.1"/>
    <property type="molecule type" value="Genomic_DNA"/>
</dbReference>
<name>A0AAD6AMR4_9TELE</name>
<dbReference type="PANTHER" id="PTHR45897:SF5">
    <property type="entry name" value="HIGH AFFINITY CHOLINE TRANSPORTER 1"/>
    <property type="match status" value="1"/>
</dbReference>
<dbReference type="PROSITE" id="PS50283">
    <property type="entry name" value="NA_SOLUT_SYMP_3"/>
    <property type="match status" value="1"/>
</dbReference>
<feature type="transmembrane region" description="Helical" evidence="14">
    <location>
        <begin position="84"/>
        <end position="105"/>
    </location>
</feature>
<feature type="transmembrane region" description="Helical" evidence="14">
    <location>
        <begin position="314"/>
        <end position="333"/>
    </location>
</feature>
<keyword evidence="10 14" id="KW-0472">Membrane</keyword>
<keyword evidence="8" id="KW-0915">Sodium</keyword>
<dbReference type="GO" id="GO:0008292">
    <property type="term" value="P:acetylcholine biosynthetic process"/>
    <property type="evidence" value="ECO:0007669"/>
    <property type="project" value="TreeGrafter"/>
</dbReference>